<dbReference type="EMBL" id="CP065749">
    <property type="protein sequence ID" value="QPS84880.1"/>
    <property type="molecule type" value="Genomic_DNA"/>
</dbReference>
<reference evidence="1 4" key="2">
    <citation type="submission" date="2020-12" db="EMBL/GenBank/DDBJ databases">
        <title>FDA dAtabase for Regulatory Grade micrObial Sequences (FDA-ARGOS): Supporting development and validation of Infectious Disease Dx tests.</title>
        <authorList>
            <person name="Sproer C."/>
            <person name="Gronow S."/>
            <person name="Severitt S."/>
            <person name="Schroder I."/>
            <person name="Tallon L."/>
            <person name="Sadzewicz L."/>
            <person name="Zhao X."/>
            <person name="Boylan J."/>
            <person name="Ott S."/>
            <person name="Bowen H."/>
            <person name="Vavikolanu K."/>
            <person name="Mehta A."/>
            <person name="Aluvathingal J."/>
            <person name="Nadendla S."/>
            <person name="Lowell S."/>
            <person name="Myers T."/>
            <person name="Yan Y."/>
            <person name="Sichtig H."/>
        </authorList>
    </citation>
    <scope>NUCLEOTIDE SEQUENCE [LARGE SCALE GENOMIC DNA]</scope>
    <source>
        <strain evidence="1 4">FDAARGOS_890</strain>
        <plasmid evidence="1 4">unnamed</plasmid>
    </source>
</reference>
<evidence type="ECO:0000313" key="4">
    <source>
        <dbReference type="Proteomes" id="UP000595064"/>
    </source>
</evidence>
<protein>
    <submittedName>
        <fullName evidence="2">Uncharacterized protein</fullName>
    </submittedName>
</protein>
<geneLocation type="plasmid" evidence="1 4">
    <name>unnamed</name>
</geneLocation>
<reference evidence="2 3" key="1">
    <citation type="submission" date="2016-10" db="EMBL/GenBank/DDBJ databases">
        <authorList>
            <person name="de Groot N.N."/>
        </authorList>
    </citation>
    <scope>NUCLEOTIDE SEQUENCE [LARGE SCALE GENOMIC DNA]</scope>
    <source>
        <strain evidence="2 3">LMG 24775</strain>
    </source>
</reference>
<accession>A0A1H3UJX4</accession>
<dbReference type="Proteomes" id="UP000183417">
    <property type="component" value="Unassembled WGS sequence"/>
</dbReference>
<gene>
    <name evidence="1" type="ORF">I6G47_32520</name>
    <name evidence="2" type="ORF">SAMN05421547_1514</name>
</gene>
<organism evidence="2 3">
    <name type="scientific">Delftia lacustris</name>
    <dbReference type="NCBI Taxonomy" id="558537"/>
    <lineage>
        <taxon>Bacteria</taxon>
        <taxon>Pseudomonadati</taxon>
        <taxon>Pseudomonadota</taxon>
        <taxon>Betaproteobacteria</taxon>
        <taxon>Burkholderiales</taxon>
        <taxon>Comamonadaceae</taxon>
        <taxon>Delftia</taxon>
    </lineage>
</organism>
<name>A0A1H3UJX4_9BURK</name>
<sequence>MSKKAATKELVFTIPEDLQFSDLELRLDDDGLVRFNWEAIERLCATSNINPDFFKLSSPEYVGNLISHWYGVHLYNGGAHDPEQERALSHGDTMHWGSEQFQHRAGTA</sequence>
<dbReference type="AlphaFoldDB" id="A0A1H3UJX4"/>
<evidence type="ECO:0000313" key="1">
    <source>
        <dbReference type="EMBL" id="QPS84880.1"/>
    </source>
</evidence>
<evidence type="ECO:0000313" key="3">
    <source>
        <dbReference type="Proteomes" id="UP000183417"/>
    </source>
</evidence>
<dbReference type="EMBL" id="FNPE01000051">
    <property type="protein sequence ID" value="SDZ62648.1"/>
    <property type="molecule type" value="Genomic_DNA"/>
</dbReference>
<dbReference type="Proteomes" id="UP000595064">
    <property type="component" value="Plasmid unnamed"/>
</dbReference>
<proteinExistence type="predicted"/>
<dbReference type="KEGG" id="dla:I6G47_32520"/>
<dbReference type="GeneID" id="94689029"/>
<evidence type="ECO:0000313" key="2">
    <source>
        <dbReference type="EMBL" id="SDZ62648.1"/>
    </source>
</evidence>
<keyword evidence="4" id="KW-1185">Reference proteome</keyword>
<dbReference type="RefSeq" id="WP_074924383.1">
    <property type="nucleotide sequence ID" value="NZ_CP065749.1"/>
</dbReference>
<keyword evidence="1" id="KW-0614">Plasmid</keyword>